<evidence type="ECO:0000259" key="7">
    <source>
        <dbReference type="PROSITE" id="PS51160"/>
    </source>
</evidence>
<gene>
    <name evidence="8" type="ORF">CRENBAI_009340</name>
</gene>
<comment type="caution">
    <text evidence="8">The sequence shown here is derived from an EMBL/GenBank/DDBJ whole genome shotgun (WGS) entry which is preliminary data.</text>
</comment>
<dbReference type="AlphaFoldDB" id="A0AAV9RML5"/>
<dbReference type="SUPFAM" id="SSF54975">
    <property type="entry name" value="Acylphosphatase/BLUF domain-like"/>
    <property type="match status" value="1"/>
</dbReference>
<organism evidence="8 9">
    <name type="scientific">Crenichthys baileyi</name>
    <name type="common">White River springfish</name>
    <dbReference type="NCBI Taxonomy" id="28760"/>
    <lineage>
        <taxon>Eukaryota</taxon>
        <taxon>Metazoa</taxon>
        <taxon>Chordata</taxon>
        <taxon>Craniata</taxon>
        <taxon>Vertebrata</taxon>
        <taxon>Euteleostomi</taxon>
        <taxon>Actinopterygii</taxon>
        <taxon>Neopterygii</taxon>
        <taxon>Teleostei</taxon>
        <taxon>Neoteleostei</taxon>
        <taxon>Acanthomorphata</taxon>
        <taxon>Ovalentaria</taxon>
        <taxon>Atherinomorphae</taxon>
        <taxon>Cyprinodontiformes</taxon>
        <taxon>Goodeidae</taxon>
        <taxon>Crenichthys</taxon>
    </lineage>
</organism>
<dbReference type="InterPro" id="IPR001792">
    <property type="entry name" value="Acylphosphatase-like_dom"/>
</dbReference>
<dbReference type="FunFam" id="3.30.70.100:FF:000011">
    <property type="entry name" value="Acylphosphatase"/>
    <property type="match status" value="1"/>
</dbReference>
<evidence type="ECO:0000313" key="9">
    <source>
        <dbReference type="Proteomes" id="UP001311232"/>
    </source>
</evidence>
<dbReference type="Proteomes" id="UP001311232">
    <property type="component" value="Unassembled WGS sequence"/>
</dbReference>
<feature type="domain" description="Acylphosphatase-like" evidence="7">
    <location>
        <begin position="137"/>
        <end position="232"/>
    </location>
</feature>
<dbReference type="PANTHER" id="PTHR10029">
    <property type="entry name" value="ACYLPHOSPHATASE"/>
    <property type="match status" value="1"/>
</dbReference>
<comment type="caution">
    <text evidence="5">Lacks conserved residue(s) required for the propagation of feature annotation.</text>
</comment>
<dbReference type="PROSITE" id="PS51160">
    <property type="entry name" value="ACYLPHOSPHATASE_3"/>
    <property type="match status" value="1"/>
</dbReference>
<evidence type="ECO:0000256" key="6">
    <source>
        <dbReference type="RuleBase" id="RU004168"/>
    </source>
</evidence>
<evidence type="ECO:0000313" key="8">
    <source>
        <dbReference type="EMBL" id="KAK5610213.1"/>
    </source>
</evidence>
<dbReference type="Pfam" id="PF00708">
    <property type="entry name" value="Acylphosphatase"/>
    <property type="match status" value="1"/>
</dbReference>
<comment type="similarity">
    <text evidence="1 6">Belongs to the acylphosphatase family.</text>
</comment>
<dbReference type="PANTHER" id="PTHR10029:SF23">
    <property type="entry name" value="ACYLPHOSPHATASE 2"/>
    <property type="match status" value="1"/>
</dbReference>
<dbReference type="InterPro" id="IPR036046">
    <property type="entry name" value="Acylphosphatase-like_dom_sf"/>
</dbReference>
<name>A0AAV9RML5_9TELE</name>
<dbReference type="InterPro" id="IPR017968">
    <property type="entry name" value="Acylphosphatase_CS"/>
</dbReference>
<protein>
    <recommendedName>
        <fullName evidence="2">acylphosphatase</fullName>
        <ecNumber evidence="2">3.6.1.7</ecNumber>
    </recommendedName>
</protein>
<comment type="catalytic activity">
    <reaction evidence="4">
        <text>an acyl phosphate + H2O = a carboxylate + phosphate + H(+)</text>
        <dbReference type="Rhea" id="RHEA:14965"/>
        <dbReference type="ChEBI" id="CHEBI:15377"/>
        <dbReference type="ChEBI" id="CHEBI:15378"/>
        <dbReference type="ChEBI" id="CHEBI:29067"/>
        <dbReference type="ChEBI" id="CHEBI:43474"/>
        <dbReference type="ChEBI" id="CHEBI:59918"/>
        <dbReference type="EC" id="3.6.1.7"/>
    </reaction>
</comment>
<evidence type="ECO:0000256" key="2">
    <source>
        <dbReference type="ARBA" id="ARBA00012150"/>
    </source>
</evidence>
<keyword evidence="9" id="KW-1185">Reference proteome</keyword>
<dbReference type="GO" id="GO:0003998">
    <property type="term" value="F:acylphosphatase activity"/>
    <property type="evidence" value="ECO:0007669"/>
    <property type="project" value="UniProtKB-EC"/>
</dbReference>
<proteinExistence type="inferred from homology"/>
<evidence type="ECO:0000256" key="4">
    <source>
        <dbReference type="ARBA" id="ARBA00047645"/>
    </source>
</evidence>
<dbReference type="EC" id="3.6.1.7" evidence="2"/>
<reference evidence="8 9" key="1">
    <citation type="submission" date="2021-06" db="EMBL/GenBank/DDBJ databases">
        <authorList>
            <person name="Palmer J.M."/>
        </authorList>
    </citation>
    <scope>NUCLEOTIDE SEQUENCE [LARGE SCALE GENOMIC DNA]</scope>
    <source>
        <strain evidence="8 9">MEX-2019</strain>
        <tissue evidence="8">Muscle</tissue>
    </source>
</reference>
<evidence type="ECO:0000256" key="5">
    <source>
        <dbReference type="PROSITE-ProRule" id="PRU00520"/>
    </source>
</evidence>
<sequence length="232" mass="25305">MEQHSKHILRVWLRRKRREWLDGPSCGSDLFLTLEGLGTRSSPGPTVMCLQEGTTAELLLVQMSGEAVGTSAGGKSCTEPAFSSFPRSDMNVVEEDRTLLVPSSCRDLGAGSAVFQSPRLSRDGSTCRMSAGNNLVSVEFEISGHVQGSKSRCLPVLQYTEKEGLRLGLVGWVKNTSRGTVVGQVQGPADMVEEMKVWLSKEGSPTSRITKAKFTNQKAIDKVEFSGFKTRF</sequence>
<dbReference type="EMBL" id="JAHHUM010001624">
    <property type="protein sequence ID" value="KAK5610213.1"/>
    <property type="molecule type" value="Genomic_DNA"/>
</dbReference>
<dbReference type="Gene3D" id="3.30.70.100">
    <property type="match status" value="1"/>
</dbReference>
<dbReference type="PROSITE" id="PS00151">
    <property type="entry name" value="ACYLPHOSPHATASE_2"/>
    <property type="match status" value="1"/>
</dbReference>
<evidence type="ECO:0000256" key="3">
    <source>
        <dbReference type="ARBA" id="ARBA00022801"/>
    </source>
</evidence>
<accession>A0AAV9RML5</accession>
<evidence type="ECO:0000256" key="1">
    <source>
        <dbReference type="ARBA" id="ARBA00005614"/>
    </source>
</evidence>
<dbReference type="InterPro" id="IPR020456">
    <property type="entry name" value="Acylphosphatase"/>
</dbReference>
<keyword evidence="3" id="KW-0378">Hydrolase</keyword>